<evidence type="ECO:0000313" key="3">
    <source>
        <dbReference type="EMBL" id="RMC92239.1"/>
    </source>
</evidence>
<dbReference type="EMBL" id="RFAR01000097">
    <property type="protein sequence ID" value="RMC92239.1"/>
    <property type="molecule type" value="Genomic_DNA"/>
</dbReference>
<dbReference type="Proteomes" id="UP000274139">
    <property type="component" value="Unassembled WGS sequence"/>
</dbReference>
<reference evidence="3 4" key="1">
    <citation type="submission" date="2018-10" db="EMBL/GenBank/DDBJ databases">
        <title>Draft genome sequence of Aquitalea MWU14-2217 isolated from a wild cranberry bog in Provincetown, Massachusetts.</title>
        <authorList>
            <person name="Ebadzadsahrai G."/>
            <person name="Soby S."/>
        </authorList>
    </citation>
    <scope>NUCLEOTIDE SEQUENCE [LARGE SCALE GENOMIC DNA]</scope>
    <source>
        <strain evidence="3 4">MWU14-2217</strain>
    </source>
</reference>
<keyword evidence="4" id="KW-1185">Reference proteome</keyword>
<dbReference type="PANTHER" id="PTHR35936:SF35">
    <property type="entry name" value="L-CYSTINE-BINDING PROTEIN TCYJ"/>
    <property type="match status" value="1"/>
</dbReference>
<organism evidence="3 4">
    <name type="scientific">Aquitalea palustris</name>
    <dbReference type="NCBI Taxonomy" id="2480983"/>
    <lineage>
        <taxon>Bacteria</taxon>
        <taxon>Pseudomonadati</taxon>
        <taxon>Pseudomonadota</taxon>
        <taxon>Betaproteobacteria</taxon>
        <taxon>Neisseriales</taxon>
        <taxon>Chromobacteriaceae</taxon>
        <taxon>Aquitalea</taxon>
    </lineage>
</organism>
<keyword evidence="1" id="KW-0732">Signal</keyword>
<dbReference type="InterPro" id="IPR001638">
    <property type="entry name" value="Solute-binding_3/MltF_N"/>
</dbReference>
<dbReference type="AlphaFoldDB" id="A0A454JDV5"/>
<dbReference type="Gene3D" id="3.40.190.10">
    <property type="entry name" value="Periplasmic binding protein-like II"/>
    <property type="match status" value="1"/>
</dbReference>
<evidence type="ECO:0000259" key="2">
    <source>
        <dbReference type="Pfam" id="PF00497"/>
    </source>
</evidence>
<accession>A0A454JDV5</accession>
<feature type="domain" description="Solute-binding protein family 3/N-terminal" evidence="2">
    <location>
        <begin position="89"/>
        <end position="301"/>
    </location>
</feature>
<sequence>MVEALVADVLCGQKCIQCLRHAACLTWPPPLEKPVAMMVLLVFRVALRRWRPGWLTSGRRMRRASMGCGGVLMVMVMLPLPLRAAVVACGGDNQWPPSSYRLPGSSVVQGYSPDVLRAALADRVGVEVRLMPFARCLAAAEQGRQVQLVMAASYSPERAQRFLFTRSYLQLQPVQLTLTAPLAAAARLPWCGLNGFNYRAFGLSPAQVDAGSANYPDLLRKLQAGHCRGFVEYREVWQGLQKLGVAVAAGNPPLEMKPLPDSSPVRVHFMISRQMAGAERLREQLDRALLRLEASGQLTPMLVRHLH</sequence>
<dbReference type="Pfam" id="PF00497">
    <property type="entry name" value="SBP_bac_3"/>
    <property type="match status" value="1"/>
</dbReference>
<comment type="caution">
    <text evidence="3">The sequence shown here is derived from an EMBL/GenBank/DDBJ whole genome shotgun (WGS) entry which is preliminary data.</text>
</comment>
<proteinExistence type="predicted"/>
<dbReference type="SUPFAM" id="SSF53850">
    <property type="entry name" value="Periplasmic binding protein-like II"/>
    <property type="match status" value="1"/>
</dbReference>
<evidence type="ECO:0000313" key="4">
    <source>
        <dbReference type="Proteomes" id="UP000274139"/>
    </source>
</evidence>
<protein>
    <recommendedName>
        <fullName evidence="2">Solute-binding protein family 3/N-terminal domain-containing protein</fullName>
    </recommendedName>
</protein>
<gene>
    <name evidence="3" type="ORF">EAY64_18215</name>
</gene>
<name>A0A454JDV5_9NEIS</name>
<dbReference type="PANTHER" id="PTHR35936">
    <property type="entry name" value="MEMBRANE-BOUND LYTIC MUREIN TRANSGLYCOSYLASE F"/>
    <property type="match status" value="1"/>
</dbReference>
<evidence type="ECO:0000256" key="1">
    <source>
        <dbReference type="ARBA" id="ARBA00022729"/>
    </source>
</evidence>